<dbReference type="GO" id="GO:0000155">
    <property type="term" value="F:phosphorelay sensor kinase activity"/>
    <property type="evidence" value="ECO:0007669"/>
    <property type="project" value="InterPro"/>
</dbReference>
<evidence type="ECO:0000256" key="6">
    <source>
        <dbReference type="ARBA" id="ARBA00022553"/>
    </source>
</evidence>
<evidence type="ECO:0000256" key="7">
    <source>
        <dbReference type="ARBA" id="ARBA00022679"/>
    </source>
</evidence>
<evidence type="ECO:0000256" key="4">
    <source>
        <dbReference type="ARBA" id="ARBA00022475"/>
    </source>
</evidence>
<dbReference type="CDD" id="cd16922">
    <property type="entry name" value="HATPase_EvgS-ArcB-TorS-like"/>
    <property type="match status" value="1"/>
</dbReference>
<evidence type="ECO:0000256" key="11">
    <source>
        <dbReference type="ARBA" id="ARBA00022989"/>
    </source>
</evidence>
<evidence type="ECO:0000313" key="22">
    <source>
        <dbReference type="Proteomes" id="UP000637002"/>
    </source>
</evidence>
<dbReference type="EC" id="2.7.13.3" evidence="3"/>
<proteinExistence type="predicted"/>
<sequence>MAGTRTRRLFSRTPGEARTGLVAIILVSSLAFLLLQARKDILSNLSIHEARLALQFATVAADPRIAEVKTVLDDPGRARSETSSGLAPLSGQATVAVRPTSAEQREPTLALLGVDLARPEGTNGKFVIRNGKLFAGMRDNSVAVMTSAPLTALAVGLLSRLTIDLGCVVFLGSLLLLVRESRLSDYSVRRLLEASPVPLLLIDTDGRPQLANAPARELFAGDTAGSPAGLQTELRRHAELFQWLVGAKGADAQAETRAFALADPSGSVRHMLVSRQSLRVRARRMIIASAVDITVRHEAEMVLRRAKTAAETLGQMKSESLAMISHELRTPVNGVLGLAQLLAKQPLPDPAMHIVRRMVQASRTLSVIINDIVDLALIEIGHLRLERQPFDPRETITAAVTLASAAAPETGLVARVSLLTPLPPLVFGDPARLQQIVVNLVGNGLKFADKGTIEVRIDAVGRDEEQIVLAIEVIDGGIGIAPDVVSRLFQPFSQAETGRGRRYGGTGLGLAISKGLAEAMGGTISVDSEIGRGSTFRVQLPFGLTADVEEDETVAVASRVLVVDDVALNRDVVAELLRAESCQVRTAASAAEAIAALERESFDLVLMDIRMPGVDGLAATRMIRSNHGPRRHEGPILGLTASPSPTDRPLYLLCGIDGIIEKPVEAGKLQAALRRRPSRRLPMPEPRRFAHLREKLGDARARRIMTSFVDVADHAVAAIAENCSRLDPSDIADDAHRLAGAAANAGFDALAAAAQELETVAGSGGLAAISDAAVLVVEAHREALRCAHAHLDQLAPSDPADRLKLLETGAFERMDGPVKPDRDAEKGAASPTRHGRA</sequence>
<evidence type="ECO:0000256" key="3">
    <source>
        <dbReference type="ARBA" id="ARBA00012438"/>
    </source>
</evidence>
<dbReference type="InterPro" id="IPR011006">
    <property type="entry name" value="CheY-like_superfamily"/>
</dbReference>
<keyword evidence="4" id="KW-1003">Cell membrane</keyword>
<reference evidence="21" key="2">
    <citation type="submission" date="2020-09" db="EMBL/GenBank/DDBJ databases">
        <authorList>
            <person name="Sun Q."/>
            <person name="Zhou Y."/>
        </authorList>
    </citation>
    <scope>NUCLEOTIDE SEQUENCE</scope>
    <source>
        <strain evidence="21">CGMCC 1.12919</strain>
    </source>
</reference>
<keyword evidence="10" id="KW-0547">Nucleotide-binding</keyword>
<comment type="catalytic activity">
    <reaction evidence="1">
        <text>ATP + protein L-histidine = ADP + protein N-phospho-L-histidine.</text>
        <dbReference type="EC" id="2.7.13.3"/>
    </reaction>
</comment>
<dbReference type="GO" id="GO:0005886">
    <property type="term" value="C:plasma membrane"/>
    <property type="evidence" value="ECO:0007669"/>
    <property type="project" value="UniProtKB-SubCell"/>
</dbReference>
<dbReference type="Gene3D" id="1.20.120.160">
    <property type="entry name" value="HPT domain"/>
    <property type="match status" value="1"/>
</dbReference>
<feature type="domain" description="HPt" evidence="20">
    <location>
        <begin position="697"/>
        <end position="794"/>
    </location>
</feature>
<dbReference type="SUPFAM" id="SSF52172">
    <property type="entry name" value="CheY-like"/>
    <property type="match status" value="1"/>
</dbReference>
<dbReference type="CDD" id="cd17546">
    <property type="entry name" value="REC_hyHK_CKI1_RcsC-like"/>
    <property type="match status" value="1"/>
</dbReference>
<name>A0A916XMA4_9HYPH</name>
<dbReference type="InterPro" id="IPR036890">
    <property type="entry name" value="HATPase_C_sf"/>
</dbReference>
<evidence type="ECO:0000256" key="8">
    <source>
        <dbReference type="ARBA" id="ARBA00022692"/>
    </source>
</evidence>
<dbReference type="Gene3D" id="3.30.565.10">
    <property type="entry name" value="Histidine kinase-like ATPase, C-terminal domain"/>
    <property type="match status" value="1"/>
</dbReference>
<evidence type="ECO:0000256" key="16">
    <source>
        <dbReference type="SAM" id="MobiDB-lite"/>
    </source>
</evidence>
<dbReference type="AlphaFoldDB" id="A0A916XMA4"/>
<keyword evidence="7" id="KW-0808">Transferase</keyword>
<dbReference type="PROSITE" id="PS50110">
    <property type="entry name" value="RESPONSE_REGULATORY"/>
    <property type="match status" value="1"/>
</dbReference>
<dbReference type="InterPro" id="IPR003661">
    <property type="entry name" value="HisK_dim/P_dom"/>
</dbReference>
<dbReference type="EMBL" id="BMGG01000010">
    <property type="protein sequence ID" value="GGC86517.1"/>
    <property type="molecule type" value="Genomic_DNA"/>
</dbReference>
<keyword evidence="11 17" id="KW-1133">Transmembrane helix</keyword>
<dbReference type="PROSITE" id="PS50894">
    <property type="entry name" value="HPT"/>
    <property type="match status" value="1"/>
</dbReference>
<evidence type="ECO:0000256" key="13">
    <source>
        <dbReference type="ARBA" id="ARBA00023136"/>
    </source>
</evidence>
<evidence type="ECO:0000256" key="12">
    <source>
        <dbReference type="ARBA" id="ARBA00023012"/>
    </source>
</evidence>
<dbReference type="SUPFAM" id="SSF47226">
    <property type="entry name" value="Histidine-containing phosphotransfer domain, HPT domain"/>
    <property type="match status" value="1"/>
</dbReference>
<keyword evidence="13 17" id="KW-0472">Membrane</keyword>
<dbReference type="RefSeq" id="WP_188611960.1">
    <property type="nucleotide sequence ID" value="NZ_BMGG01000010.1"/>
</dbReference>
<dbReference type="Gene3D" id="3.40.50.2300">
    <property type="match status" value="1"/>
</dbReference>
<evidence type="ECO:0000256" key="15">
    <source>
        <dbReference type="PROSITE-ProRule" id="PRU00169"/>
    </source>
</evidence>
<feature type="modified residue" description="Phosphohistidine" evidence="14">
    <location>
        <position position="736"/>
    </location>
</feature>
<dbReference type="SUPFAM" id="SSF55785">
    <property type="entry name" value="PYP-like sensor domain (PAS domain)"/>
    <property type="match status" value="1"/>
</dbReference>
<dbReference type="Pfam" id="PF01627">
    <property type="entry name" value="Hpt"/>
    <property type="match status" value="1"/>
</dbReference>
<dbReference type="FunFam" id="3.30.565.10:FF:000010">
    <property type="entry name" value="Sensor histidine kinase RcsC"/>
    <property type="match status" value="1"/>
</dbReference>
<dbReference type="InterPro" id="IPR005467">
    <property type="entry name" value="His_kinase_dom"/>
</dbReference>
<dbReference type="CDD" id="cd00082">
    <property type="entry name" value="HisKA"/>
    <property type="match status" value="1"/>
</dbReference>
<evidence type="ECO:0000256" key="10">
    <source>
        <dbReference type="ARBA" id="ARBA00022840"/>
    </source>
</evidence>
<evidence type="ECO:0000256" key="17">
    <source>
        <dbReference type="SAM" id="Phobius"/>
    </source>
</evidence>
<evidence type="ECO:0000259" key="20">
    <source>
        <dbReference type="PROSITE" id="PS50894"/>
    </source>
</evidence>
<dbReference type="SUPFAM" id="SSF55874">
    <property type="entry name" value="ATPase domain of HSP90 chaperone/DNA topoisomerase II/histidine kinase"/>
    <property type="match status" value="1"/>
</dbReference>
<dbReference type="InterPro" id="IPR036641">
    <property type="entry name" value="HPT_dom_sf"/>
</dbReference>
<keyword evidence="22" id="KW-1185">Reference proteome</keyword>
<dbReference type="SMART" id="SM00388">
    <property type="entry name" value="HisKA"/>
    <property type="match status" value="1"/>
</dbReference>
<dbReference type="InterPro" id="IPR003594">
    <property type="entry name" value="HATPase_dom"/>
</dbReference>
<keyword evidence="6 15" id="KW-0597">Phosphoprotein</keyword>
<dbReference type="PANTHER" id="PTHR43047">
    <property type="entry name" value="TWO-COMPONENT HISTIDINE PROTEIN KINASE"/>
    <property type="match status" value="1"/>
</dbReference>
<evidence type="ECO:0000259" key="18">
    <source>
        <dbReference type="PROSITE" id="PS50109"/>
    </source>
</evidence>
<dbReference type="SUPFAM" id="SSF47384">
    <property type="entry name" value="Homodimeric domain of signal transducing histidine kinase"/>
    <property type="match status" value="1"/>
</dbReference>
<dbReference type="Pfam" id="PF02518">
    <property type="entry name" value="HATPase_c"/>
    <property type="match status" value="1"/>
</dbReference>
<gene>
    <name evidence="21" type="ORF">GCM10010994_50520</name>
</gene>
<dbReference type="Gene3D" id="1.10.287.130">
    <property type="match status" value="1"/>
</dbReference>
<feature type="compositionally biased region" description="Basic and acidic residues" evidence="16">
    <location>
        <begin position="811"/>
        <end position="826"/>
    </location>
</feature>
<evidence type="ECO:0000256" key="5">
    <source>
        <dbReference type="ARBA" id="ARBA00022519"/>
    </source>
</evidence>
<feature type="domain" description="Histidine kinase" evidence="18">
    <location>
        <begin position="323"/>
        <end position="544"/>
    </location>
</feature>
<dbReference type="PROSITE" id="PS50109">
    <property type="entry name" value="HIS_KIN"/>
    <property type="match status" value="1"/>
</dbReference>
<dbReference type="SMART" id="SM00448">
    <property type="entry name" value="REC"/>
    <property type="match status" value="1"/>
</dbReference>
<evidence type="ECO:0000259" key="19">
    <source>
        <dbReference type="PROSITE" id="PS50110"/>
    </source>
</evidence>
<dbReference type="Gene3D" id="3.30.450.20">
    <property type="entry name" value="PAS domain"/>
    <property type="match status" value="1"/>
</dbReference>
<keyword evidence="5" id="KW-0997">Cell inner membrane</keyword>
<dbReference type="InterPro" id="IPR036097">
    <property type="entry name" value="HisK_dim/P_sf"/>
</dbReference>
<dbReference type="InterPro" id="IPR001789">
    <property type="entry name" value="Sig_transdc_resp-reg_receiver"/>
</dbReference>
<dbReference type="Proteomes" id="UP000637002">
    <property type="component" value="Unassembled WGS sequence"/>
</dbReference>
<feature type="modified residue" description="4-aspartylphosphate" evidence="15">
    <location>
        <position position="608"/>
    </location>
</feature>
<accession>A0A916XMA4</accession>
<evidence type="ECO:0000313" key="21">
    <source>
        <dbReference type="EMBL" id="GGC86517.1"/>
    </source>
</evidence>
<evidence type="ECO:0000256" key="14">
    <source>
        <dbReference type="PROSITE-ProRule" id="PRU00110"/>
    </source>
</evidence>
<dbReference type="PRINTS" id="PR00344">
    <property type="entry name" value="BCTRLSENSOR"/>
</dbReference>
<feature type="transmembrane region" description="Helical" evidence="17">
    <location>
        <begin position="20"/>
        <end position="37"/>
    </location>
</feature>
<dbReference type="InterPro" id="IPR004358">
    <property type="entry name" value="Sig_transdc_His_kin-like_C"/>
</dbReference>
<keyword evidence="10" id="KW-0067">ATP-binding</keyword>
<organism evidence="21 22">
    <name type="scientific">Chelatococcus reniformis</name>
    <dbReference type="NCBI Taxonomy" id="1494448"/>
    <lineage>
        <taxon>Bacteria</taxon>
        <taxon>Pseudomonadati</taxon>
        <taxon>Pseudomonadota</taxon>
        <taxon>Alphaproteobacteria</taxon>
        <taxon>Hyphomicrobiales</taxon>
        <taxon>Chelatococcaceae</taxon>
        <taxon>Chelatococcus</taxon>
    </lineage>
</organism>
<dbReference type="PANTHER" id="PTHR43047:SF64">
    <property type="entry name" value="HISTIDINE KINASE CONTAINING CHEY-HOMOLOGOUS RECEIVER DOMAIN AND PAS DOMAIN-RELATED"/>
    <property type="match status" value="1"/>
</dbReference>
<dbReference type="SMART" id="SM00387">
    <property type="entry name" value="HATPase_c"/>
    <property type="match status" value="1"/>
</dbReference>
<protein>
    <recommendedName>
        <fullName evidence="3">histidine kinase</fullName>
        <ecNumber evidence="3">2.7.13.3</ecNumber>
    </recommendedName>
</protein>
<keyword evidence="8 17" id="KW-0812">Transmembrane</keyword>
<feature type="region of interest" description="Disordered" evidence="16">
    <location>
        <begin position="811"/>
        <end position="837"/>
    </location>
</feature>
<dbReference type="Pfam" id="PF00072">
    <property type="entry name" value="Response_reg"/>
    <property type="match status" value="1"/>
</dbReference>
<comment type="subcellular location">
    <subcellularLocation>
        <location evidence="2">Cell inner membrane</location>
        <topology evidence="2">Multi-pass membrane protein</topology>
    </subcellularLocation>
</comment>
<dbReference type="InterPro" id="IPR035965">
    <property type="entry name" value="PAS-like_dom_sf"/>
</dbReference>
<feature type="domain" description="Response regulatory" evidence="19">
    <location>
        <begin position="559"/>
        <end position="677"/>
    </location>
</feature>
<keyword evidence="12" id="KW-0902">Two-component regulatory system</keyword>
<evidence type="ECO:0000256" key="9">
    <source>
        <dbReference type="ARBA" id="ARBA00022777"/>
    </source>
</evidence>
<dbReference type="InterPro" id="IPR008207">
    <property type="entry name" value="Sig_transdc_His_kin_Hpt_dom"/>
</dbReference>
<reference evidence="21" key="1">
    <citation type="journal article" date="2014" name="Int. J. Syst. Evol. Microbiol.">
        <title>Complete genome sequence of Corynebacterium casei LMG S-19264T (=DSM 44701T), isolated from a smear-ripened cheese.</title>
        <authorList>
            <consortium name="US DOE Joint Genome Institute (JGI-PGF)"/>
            <person name="Walter F."/>
            <person name="Albersmeier A."/>
            <person name="Kalinowski J."/>
            <person name="Ruckert C."/>
        </authorList>
    </citation>
    <scope>NUCLEOTIDE SEQUENCE</scope>
    <source>
        <strain evidence="21">CGMCC 1.12919</strain>
    </source>
</reference>
<keyword evidence="9" id="KW-0418">Kinase</keyword>
<evidence type="ECO:0000256" key="2">
    <source>
        <dbReference type="ARBA" id="ARBA00004429"/>
    </source>
</evidence>
<comment type="caution">
    <text evidence="21">The sequence shown here is derived from an EMBL/GenBank/DDBJ whole genome shotgun (WGS) entry which is preliminary data.</text>
</comment>
<evidence type="ECO:0000256" key="1">
    <source>
        <dbReference type="ARBA" id="ARBA00000085"/>
    </source>
</evidence>
<dbReference type="Pfam" id="PF00512">
    <property type="entry name" value="HisKA"/>
    <property type="match status" value="1"/>
</dbReference>